<dbReference type="Proteomes" id="UP001320420">
    <property type="component" value="Unassembled WGS sequence"/>
</dbReference>
<dbReference type="SUPFAM" id="SSF54427">
    <property type="entry name" value="NTF2-like"/>
    <property type="match status" value="1"/>
</dbReference>
<protein>
    <recommendedName>
        <fullName evidence="1">NTF2 domain-containing protein</fullName>
    </recommendedName>
</protein>
<dbReference type="PROSITE" id="PS50177">
    <property type="entry name" value="NTF2_DOMAIN"/>
    <property type="match status" value="1"/>
</dbReference>
<dbReference type="EMBL" id="JAKJXP020000015">
    <property type="protein sequence ID" value="KAK7755148.1"/>
    <property type="molecule type" value="Genomic_DNA"/>
</dbReference>
<evidence type="ECO:0000313" key="3">
    <source>
        <dbReference type="Proteomes" id="UP001320420"/>
    </source>
</evidence>
<dbReference type="InterPro" id="IPR018222">
    <property type="entry name" value="Nuclear_transport_factor_2_euk"/>
</dbReference>
<dbReference type="InterPro" id="IPR032710">
    <property type="entry name" value="NTF2-like_dom_sf"/>
</dbReference>
<sequence>MAALPSLETQAKVASDAAQNFVEHYYEALNRRHNLAQYYASASSKLAAADVKPDISINGNVCASVADFEDLLNKQGSPVYCNLLSFSPFPPFRHEVISYDAQPVNPHFTLGAPASSASSEPDRNERKAIEAGERLSVALQVAGTVRYGKAGDEGTVERTFTEAWLLVPHWEALARQAPRGLRRWVVASQNFRAF</sequence>
<comment type="caution">
    <text evidence="2">The sequence shown here is derived from an EMBL/GenBank/DDBJ whole genome shotgun (WGS) entry which is preliminary data.</text>
</comment>
<gene>
    <name evidence="2" type="ORF">SLS62_002963</name>
</gene>
<name>A0AAN9YQE8_9PEZI</name>
<keyword evidence="3" id="KW-1185">Reference proteome</keyword>
<dbReference type="AlphaFoldDB" id="A0AAN9YQE8"/>
<reference evidence="2 3" key="1">
    <citation type="submission" date="2024-02" db="EMBL/GenBank/DDBJ databases">
        <title>De novo assembly and annotation of 12 fungi associated with fruit tree decline syndrome in Ontario, Canada.</title>
        <authorList>
            <person name="Sulman M."/>
            <person name="Ellouze W."/>
            <person name="Ilyukhin E."/>
        </authorList>
    </citation>
    <scope>NUCLEOTIDE SEQUENCE [LARGE SCALE GENOMIC DNA]</scope>
    <source>
        <strain evidence="2 3">M11/M66-122</strain>
    </source>
</reference>
<dbReference type="Gene3D" id="3.10.450.50">
    <property type="match status" value="1"/>
</dbReference>
<evidence type="ECO:0000313" key="2">
    <source>
        <dbReference type="EMBL" id="KAK7755148.1"/>
    </source>
</evidence>
<proteinExistence type="predicted"/>
<accession>A0AAN9YQE8</accession>
<evidence type="ECO:0000259" key="1">
    <source>
        <dbReference type="PROSITE" id="PS50177"/>
    </source>
</evidence>
<organism evidence="2 3">
    <name type="scientific">Diatrype stigma</name>
    <dbReference type="NCBI Taxonomy" id="117547"/>
    <lineage>
        <taxon>Eukaryota</taxon>
        <taxon>Fungi</taxon>
        <taxon>Dikarya</taxon>
        <taxon>Ascomycota</taxon>
        <taxon>Pezizomycotina</taxon>
        <taxon>Sordariomycetes</taxon>
        <taxon>Xylariomycetidae</taxon>
        <taxon>Xylariales</taxon>
        <taxon>Diatrypaceae</taxon>
        <taxon>Diatrype</taxon>
    </lineage>
</organism>
<feature type="domain" description="NTF2" evidence="1">
    <location>
        <begin position="17"/>
        <end position="193"/>
    </location>
</feature>